<dbReference type="GO" id="GO:0007166">
    <property type="term" value="P:cell surface receptor signaling pathway"/>
    <property type="evidence" value="ECO:0007669"/>
    <property type="project" value="InterPro"/>
</dbReference>
<dbReference type="InterPro" id="IPR006597">
    <property type="entry name" value="Sel1-like"/>
</dbReference>
<reference evidence="3" key="1">
    <citation type="submission" date="2021-06" db="EMBL/GenBank/DDBJ databases">
        <authorList>
            <person name="Kallberg Y."/>
            <person name="Tangrot J."/>
            <person name="Rosling A."/>
        </authorList>
    </citation>
    <scope>NUCLEOTIDE SEQUENCE</scope>
    <source>
        <strain evidence="3">AZ414A</strain>
    </source>
</reference>
<dbReference type="GO" id="GO:0005737">
    <property type="term" value="C:cytoplasm"/>
    <property type="evidence" value="ECO:0007669"/>
    <property type="project" value="TreeGrafter"/>
</dbReference>
<dbReference type="SMART" id="SM00671">
    <property type="entry name" value="SEL1"/>
    <property type="match status" value="3"/>
</dbReference>
<accession>A0A9N8V5N4</accession>
<dbReference type="OrthoDB" id="2314769at2759"/>
<dbReference type="InterPro" id="IPR000719">
    <property type="entry name" value="Prot_kinase_dom"/>
</dbReference>
<dbReference type="GO" id="GO:0005524">
    <property type="term" value="F:ATP binding"/>
    <property type="evidence" value="ECO:0007669"/>
    <property type="project" value="InterPro"/>
</dbReference>
<dbReference type="GO" id="GO:0004672">
    <property type="term" value="F:protein kinase activity"/>
    <property type="evidence" value="ECO:0007669"/>
    <property type="project" value="InterPro"/>
</dbReference>
<gene>
    <name evidence="3" type="ORF">DEBURN_LOCUS1285</name>
</gene>
<dbReference type="AlphaFoldDB" id="A0A9N8V5N4"/>
<dbReference type="Gene3D" id="1.10.510.10">
    <property type="entry name" value="Transferase(Phosphotransferase) domain 1"/>
    <property type="match status" value="1"/>
</dbReference>
<dbReference type="CDD" id="cd21037">
    <property type="entry name" value="MLKL_NTD"/>
    <property type="match status" value="1"/>
</dbReference>
<dbReference type="SUPFAM" id="SSF81901">
    <property type="entry name" value="HCP-like"/>
    <property type="match status" value="1"/>
</dbReference>
<name>A0A9N8V5N4_9GLOM</name>
<dbReference type="PROSITE" id="PS00109">
    <property type="entry name" value="PROTEIN_KINASE_TYR"/>
    <property type="match status" value="1"/>
</dbReference>
<dbReference type="InterPro" id="IPR011990">
    <property type="entry name" value="TPR-like_helical_dom_sf"/>
</dbReference>
<dbReference type="Pfam" id="PF08238">
    <property type="entry name" value="Sel1"/>
    <property type="match status" value="3"/>
</dbReference>
<sequence>MLRYHGFDAMQIVGDAIQPFLPLFGTVTNVVDGLYTTYDNAKCNKKICLALIDRVEIVQHAVKSLARKQQENEENFRKQTYYRSWIRFVNVLKTIKKFADEISQQSVFQKFLNANAVKDAFDKNINEFEAVCKDLHFTVAMYSEEQKEQESKQVSEDINILGRVMNDIKEDMKNVLKEINLLSSNVEQLKVQSAKRGATSNVENPLNDQYKVPSIEDYELTDPDGGPDNVRGTKKTVIKKIYRGLEVACKKVQNIEKNQTAESQKIQTELAILNLLGRCPKIILFHGLSEVDQNSVMVLEWASNGNLKELYTKYDIAWPTKLQFIRDIFNGLYFMHRSGILHHDIRCENILITENYDAKISNFEMSRLFQDETTSCSNMNDYVRWLAPEKIRGSRYSHKCEMFSLGMLVWELSNQRIPYEKMNLKEIQDHVLDKKRESLGVLLHPNPIPLEFTKFIKQDIQVSYLIKTLCENHLILGNSPRLTPKQGPNNDIGYFNLNRPSHLRSGSNYSVPSPADFDPENLPDTFDCALDNIPNAIVNIIKPFEDGIKAHKKKDYKEAWECFNEHADLGLSLAKYWKGYYLYTGYYVKKDQKEALKWFKMAADEGVPDAQLRYAFGLLETGNGNSENNEIILQYMTQAADGGNETAMYNLGDIYYNGKLGVEKDVGKGIDLIKLAALKKQPRAIEFLNSNKATYK</sequence>
<dbReference type="InterPro" id="IPR008266">
    <property type="entry name" value="Tyr_kinase_AS"/>
</dbReference>
<dbReference type="PANTHER" id="PTHR23257">
    <property type="entry name" value="SERINE-THREONINE PROTEIN KINASE"/>
    <property type="match status" value="1"/>
</dbReference>
<dbReference type="InterPro" id="IPR054000">
    <property type="entry name" value="MLKL_N"/>
</dbReference>
<evidence type="ECO:0000256" key="1">
    <source>
        <dbReference type="SAM" id="Coils"/>
    </source>
</evidence>
<dbReference type="SUPFAM" id="SSF56112">
    <property type="entry name" value="Protein kinase-like (PK-like)"/>
    <property type="match status" value="1"/>
</dbReference>
<dbReference type="InterPro" id="IPR011009">
    <property type="entry name" value="Kinase-like_dom_sf"/>
</dbReference>
<dbReference type="PROSITE" id="PS50011">
    <property type="entry name" value="PROTEIN_KINASE_DOM"/>
    <property type="match status" value="1"/>
</dbReference>
<protein>
    <submittedName>
        <fullName evidence="3">4373_t:CDS:1</fullName>
    </submittedName>
</protein>
<evidence type="ECO:0000313" key="3">
    <source>
        <dbReference type="EMBL" id="CAG8439057.1"/>
    </source>
</evidence>
<keyword evidence="4" id="KW-1185">Reference proteome</keyword>
<feature type="domain" description="Protein kinase" evidence="2">
    <location>
        <begin position="188"/>
        <end position="495"/>
    </location>
</feature>
<dbReference type="EMBL" id="CAJVPK010000055">
    <property type="protein sequence ID" value="CAG8439057.1"/>
    <property type="molecule type" value="Genomic_DNA"/>
</dbReference>
<dbReference type="Pfam" id="PF00069">
    <property type="entry name" value="Pkinase"/>
    <property type="match status" value="1"/>
</dbReference>
<feature type="coiled-coil region" evidence="1">
    <location>
        <begin position="165"/>
        <end position="192"/>
    </location>
</feature>
<dbReference type="InterPro" id="IPR036537">
    <property type="entry name" value="Adaptor_Cbl_N_dom_sf"/>
</dbReference>
<evidence type="ECO:0000313" key="4">
    <source>
        <dbReference type="Proteomes" id="UP000789706"/>
    </source>
</evidence>
<dbReference type="Proteomes" id="UP000789706">
    <property type="component" value="Unassembled WGS sequence"/>
</dbReference>
<dbReference type="InterPro" id="IPR050167">
    <property type="entry name" value="Ser_Thr_protein_kinase"/>
</dbReference>
<evidence type="ECO:0000259" key="2">
    <source>
        <dbReference type="PROSITE" id="PS50011"/>
    </source>
</evidence>
<dbReference type="InterPro" id="IPR059179">
    <property type="entry name" value="MLKL-like_MCAfunc"/>
</dbReference>
<comment type="caution">
    <text evidence="3">The sequence shown here is derived from an EMBL/GenBank/DDBJ whole genome shotgun (WGS) entry which is preliminary data.</text>
</comment>
<organism evidence="3 4">
    <name type="scientific">Diversispora eburnea</name>
    <dbReference type="NCBI Taxonomy" id="1213867"/>
    <lineage>
        <taxon>Eukaryota</taxon>
        <taxon>Fungi</taxon>
        <taxon>Fungi incertae sedis</taxon>
        <taxon>Mucoromycota</taxon>
        <taxon>Glomeromycotina</taxon>
        <taxon>Glomeromycetes</taxon>
        <taxon>Diversisporales</taxon>
        <taxon>Diversisporaceae</taxon>
        <taxon>Diversispora</taxon>
    </lineage>
</organism>
<dbReference type="PANTHER" id="PTHR23257:SF963">
    <property type="entry name" value="AT08303P"/>
    <property type="match status" value="1"/>
</dbReference>
<dbReference type="Gene3D" id="1.20.930.20">
    <property type="entry name" value="Adaptor protein Cbl, N-terminal domain"/>
    <property type="match status" value="1"/>
</dbReference>
<proteinExistence type="predicted"/>
<dbReference type="Pfam" id="PF22215">
    <property type="entry name" value="MLKL_N"/>
    <property type="match status" value="1"/>
</dbReference>
<dbReference type="Gene3D" id="1.25.40.10">
    <property type="entry name" value="Tetratricopeptide repeat domain"/>
    <property type="match status" value="1"/>
</dbReference>
<keyword evidence="1" id="KW-0175">Coiled coil</keyword>